<feature type="region of interest" description="Disordered" evidence="1">
    <location>
        <begin position="1"/>
        <end position="27"/>
    </location>
</feature>
<protein>
    <submittedName>
        <fullName evidence="2">Uncharacterized protein</fullName>
    </submittedName>
</protein>
<evidence type="ECO:0000256" key="1">
    <source>
        <dbReference type="SAM" id="MobiDB-lite"/>
    </source>
</evidence>
<sequence>MTLTASSEVPAASRSQTLRPPLTLSSTHHHQYFRRKNDFPSRVNSHSLIGRSKYAPIRSWIIARQREVFERYEEVGGRVDQIKVTQEPVEAARNIRIKDVKACHAWKASTLQLWKLTARDDLKNGDNLQTYTVAKSVTDSTEGPRGWTAHTDREDIARKNVIHAIDAYSAALEPALKGIIIPKPHICTKVLPPRASRATRNSYEALFSDGGLLSINARCNADGHVIFGGSNPGQQAFSD</sequence>
<dbReference type="RefSeq" id="XP_033449006.1">
    <property type="nucleotide sequence ID" value="XM_033592557.1"/>
</dbReference>
<feature type="compositionally biased region" description="Polar residues" evidence="1">
    <location>
        <begin position="1"/>
        <end position="26"/>
    </location>
</feature>
<evidence type="ECO:0000313" key="3">
    <source>
        <dbReference type="Proteomes" id="UP000800082"/>
    </source>
</evidence>
<keyword evidence="3" id="KW-1185">Reference proteome</keyword>
<accession>A0A6A5RNN8</accession>
<name>A0A6A5RNN8_9PLEO</name>
<gene>
    <name evidence="2" type="ORF">M421DRAFT_420651</name>
</gene>
<proteinExistence type="predicted"/>
<reference evidence="2" key="1">
    <citation type="journal article" date="2020" name="Stud. Mycol.">
        <title>101 Dothideomycetes genomes: a test case for predicting lifestyles and emergence of pathogens.</title>
        <authorList>
            <person name="Haridas S."/>
            <person name="Albert R."/>
            <person name="Binder M."/>
            <person name="Bloem J."/>
            <person name="Labutti K."/>
            <person name="Salamov A."/>
            <person name="Andreopoulos B."/>
            <person name="Baker S."/>
            <person name="Barry K."/>
            <person name="Bills G."/>
            <person name="Bluhm B."/>
            <person name="Cannon C."/>
            <person name="Castanera R."/>
            <person name="Culley D."/>
            <person name="Daum C."/>
            <person name="Ezra D."/>
            <person name="Gonzalez J."/>
            <person name="Henrissat B."/>
            <person name="Kuo A."/>
            <person name="Liang C."/>
            <person name="Lipzen A."/>
            <person name="Lutzoni F."/>
            <person name="Magnuson J."/>
            <person name="Mondo S."/>
            <person name="Nolan M."/>
            <person name="Ohm R."/>
            <person name="Pangilinan J."/>
            <person name="Park H.-J."/>
            <person name="Ramirez L."/>
            <person name="Alfaro M."/>
            <person name="Sun H."/>
            <person name="Tritt A."/>
            <person name="Yoshinaga Y."/>
            <person name="Zwiers L.-H."/>
            <person name="Turgeon B."/>
            <person name="Goodwin S."/>
            <person name="Spatafora J."/>
            <person name="Crous P."/>
            <person name="Grigoriev I."/>
        </authorList>
    </citation>
    <scope>NUCLEOTIDE SEQUENCE</scope>
    <source>
        <strain evidence="2">CBS 183.55</strain>
    </source>
</reference>
<dbReference type="EMBL" id="ML978968">
    <property type="protein sequence ID" value="KAF1928758.1"/>
    <property type="molecule type" value="Genomic_DNA"/>
</dbReference>
<dbReference type="AlphaFoldDB" id="A0A6A5RNN8"/>
<organism evidence="2 3">
    <name type="scientific">Didymella exigua CBS 183.55</name>
    <dbReference type="NCBI Taxonomy" id="1150837"/>
    <lineage>
        <taxon>Eukaryota</taxon>
        <taxon>Fungi</taxon>
        <taxon>Dikarya</taxon>
        <taxon>Ascomycota</taxon>
        <taxon>Pezizomycotina</taxon>
        <taxon>Dothideomycetes</taxon>
        <taxon>Pleosporomycetidae</taxon>
        <taxon>Pleosporales</taxon>
        <taxon>Pleosporineae</taxon>
        <taxon>Didymellaceae</taxon>
        <taxon>Didymella</taxon>
    </lineage>
</organism>
<dbReference type="Proteomes" id="UP000800082">
    <property type="component" value="Unassembled WGS sequence"/>
</dbReference>
<dbReference type="OrthoDB" id="429143at2759"/>
<dbReference type="GeneID" id="54350225"/>
<evidence type="ECO:0000313" key="2">
    <source>
        <dbReference type="EMBL" id="KAF1928758.1"/>
    </source>
</evidence>